<dbReference type="EMBL" id="JAWWNJ010000034">
    <property type="protein sequence ID" value="KAK7024737.1"/>
    <property type="molecule type" value="Genomic_DNA"/>
</dbReference>
<proteinExistence type="predicted"/>
<dbReference type="GO" id="GO:0016787">
    <property type="term" value="F:hydrolase activity"/>
    <property type="evidence" value="ECO:0007669"/>
    <property type="project" value="UniProtKB-KW"/>
</dbReference>
<dbReference type="InterPro" id="IPR002925">
    <property type="entry name" value="Dienelactn_hydro"/>
</dbReference>
<organism evidence="2 3">
    <name type="scientific">Favolaschia claudopus</name>
    <dbReference type="NCBI Taxonomy" id="2862362"/>
    <lineage>
        <taxon>Eukaryota</taxon>
        <taxon>Fungi</taxon>
        <taxon>Dikarya</taxon>
        <taxon>Basidiomycota</taxon>
        <taxon>Agaricomycotina</taxon>
        <taxon>Agaricomycetes</taxon>
        <taxon>Agaricomycetidae</taxon>
        <taxon>Agaricales</taxon>
        <taxon>Marasmiineae</taxon>
        <taxon>Mycenaceae</taxon>
        <taxon>Favolaschia</taxon>
    </lineage>
</organism>
<keyword evidence="2" id="KW-0378">Hydrolase</keyword>
<accession>A0AAW0BF24</accession>
<dbReference type="PANTHER" id="PTHR17630:SF44">
    <property type="entry name" value="PROTEIN AIM2"/>
    <property type="match status" value="1"/>
</dbReference>
<comment type="caution">
    <text evidence="2">The sequence shown here is derived from an EMBL/GenBank/DDBJ whole genome shotgun (WGS) entry which is preliminary data.</text>
</comment>
<dbReference type="Pfam" id="PF01738">
    <property type="entry name" value="DLH"/>
    <property type="match status" value="1"/>
</dbReference>
<gene>
    <name evidence="2" type="ORF">R3P38DRAFT_2707626</name>
</gene>
<dbReference type="Proteomes" id="UP001362999">
    <property type="component" value="Unassembled WGS sequence"/>
</dbReference>
<protein>
    <submittedName>
        <fullName evidence="2">Dienelactone hydrolase</fullName>
    </submittedName>
</protein>
<keyword evidence="3" id="KW-1185">Reference proteome</keyword>
<evidence type="ECO:0000259" key="1">
    <source>
        <dbReference type="Pfam" id="PF01738"/>
    </source>
</evidence>
<name>A0AAW0BF24_9AGAR</name>
<sequence>MSNPVLAKPPGDCCLNCYPHEGTPKGEFITIAEVNTYITRPANAAQENRVILYFPDVWGIDIFINGQLLCDFYASQGFLVLAIDYFRGDPAQLHRKNRRDTTTEPGFDYEAWKAKHQAFAATAVPKWIDAVKAQFGTAETKYAAVGYCFGAPYVMDALSESTSTACVGAFGHPAFLNESHFVNCARPLFLSCAEVDHTFPAPSRHRAEEILTEQAKSPSKPNLKWHFQLFSGVEHGFALRGDMTNAYQRFTKEESASAIVRWFNMFM</sequence>
<dbReference type="PANTHER" id="PTHR17630">
    <property type="entry name" value="DIENELACTONE HYDROLASE"/>
    <property type="match status" value="1"/>
</dbReference>
<dbReference type="Gene3D" id="3.40.50.1820">
    <property type="entry name" value="alpha/beta hydrolase"/>
    <property type="match status" value="1"/>
</dbReference>
<feature type="domain" description="Dienelactone hydrolase" evidence="1">
    <location>
        <begin position="35"/>
        <end position="265"/>
    </location>
</feature>
<dbReference type="AlphaFoldDB" id="A0AAW0BF24"/>
<dbReference type="SUPFAM" id="SSF53474">
    <property type="entry name" value="alpha/beta-Hydrolases"/>
    <property type="match status" value="1"/>
</dbReference>
<reference evidence="2 3" key="1">
    <citation type="journal article" date="2024" name="J Genomics">
        <title>Draft genome sequencing and assembly of Favolaschia claudopus CIRM-BRFM 2984 isolated from oak limbs.</title>
        <authorList>
            <person name="Navarro D."/>
            <person name="Drula E."/>
            <person name="Chaduli D."/>
            <person name="Cazenave R."/>
            <person name="Ahrendt S."/>
            <person name="Wang J."/>
            <person name="Lipzen A."/>
            <person name="Daum C."/>
            <person name="Barry K."/>
            <person name="Grigoriev I.V."/>
            <person name="Favel A."/>
            <person name="Rosso M.N."/>
            <person name="Martin F."/>
        </authorList>
    </citation>
    <scope>NUCLEOTIDE SEQUENCE [LARGE SCALE GENOMIC DNA]</scope>
    <source>
        <strain evidence="2 3">CIRM-BRFM 2984</strain>
    </source>
</reference>
<dbReference type="InterPro" id="IPR029058">
    <property type="entry name" value="AB_hydrolase_fold"/>
</dbReference>
<evidence type="ECO:0000313" key="3">
    <source>
        <dbReference type="Proteomes" id="UP001362999"/>
    </source>
</evidence>
<evidence type="ECO:0000313" key="2">
    <source>
        <dbReference type="EMBL" id="KAK7024737.1"/>
    </source>
</evidence>